<evidence type="ECO:0000256" key="1">
    <source>
        <dbReference type="SAM" id="MobiDB-lite"/>
    </source>
</evidence>
<evidence type="ECO:0000313" key="4">
    <source>
        <dbReference type="Proteomes" id="UP000781932"/>
    </source>
</evidence>
<dbReference type="OrthoDB" id="206452at2759"/>
<feature type="compositionally biased region" description="Low complexity" evidence="1">
    <location>
        <begin position="213"/>
        <end position="229"/>
    </location>
</feature>
<accession>A0A9P6II79</accession>
<evidence type="ECO:0000313" key="3">
    <source>
        <dbReference type="EMBL" id="KAF9881556.1"/>
    </source>
</evidence>
<gene>
    <name evidence="3" type="ORF">CkaCkLH20_00702</name>
</gene>
<feature type="region of interest" description="Disordered" evidence="1">
    <location>
        <begin position="1"/>
        <end position="30"/>
    </location>
</feature>
<dbReference type="AlphaFoldDB" id="A0A9P6II79"/>
<proteinExistence type="predicted"/>
<reference evidence="3" key="2">
    <citation type="submission" date="2020-11" db="EMBL/GenBank/DDBJ databases">
        <title>Whole genome sequencing of Colletotrichum sp.</title>
        <authorList>
            <person name="Li H."/>
        </authorList>
    </citation>
    <scope>NUCLEOTIDE SEQUENCE</scope>
    <source>
        <strain evidence="3">CkLH20</strain>
    </source>
</reference>
<feature type="region of interest" description="Disordered" evidence="1">
    <location>
        <begin position="205"/>
        <end position="229"/>
    </location>
</feature>
<comment type="caution">
    <text evidence="3">The sequence shown here is derived from an EMBL/GenBank/DDBJ whole genome shotgun (WGS) entry which is preliminary data.</text>
</comment>
<keyword evidence="4" id="KW-1185">Reference proteome</keyword>
<reference evidence="3" key="1">
    <citation type="submission" date="2020-03" db="EMBL/GenBank/DDBJ databases">
        <authorList>
            <person name="He L."/>
        </authorList>
    </citation>
    <scope>NUCLEOTIDE SEQUENCE</scope>
    <source>
        <strain evidence="3">CkLH20</strain>
    </source>
</reference>
<organism evidence="3 4">
    <name type="scientific">Colletotrichum karsti</name>
    <dbReference type="NCBI Taxonomy" id="1095194"/>
    <lineage>
        <taxon>Eukaryota</taxon>
        <taxon>Fungi</taxon>
        <taxon>Dikarya</taxon>
        <taxon>Ascomycota</taxon>
        <taxon>Pezizomycotina</taxon>
        <taxon>Sordariomycetes</taxon>
        <taxon>Hypocreomycetidae</taxon>
        <taxon>Glomerellales</taxon>
        <taxon>Glomerellaceae</taxon>
        <taxon>Colletotrichum</taxon>
        <taxon>Colletotrichum boninense species complex</taxon>
    </lineage>
</organism>
<dbReference type="RefSeq" id="XP_038751017.1">
    <property type="nucleotide sequence ID" value="XM_038883422.1"/>
</dbReference>
<feature type="domain" description="NADAR" evidence="2">
    <location>
        <begin position="38"/>
        <end position="209"/>
    </location>
</feature>
<dbReference type="Gene3D" id="1.10.357.40">
    <property type="entry name" value="YbiA-like"/>
    <property type="match status" value="1"/>
</dbReference>
<name>A0A9P6II79_9PEZI</name>
<evidence type="ECO:0000259" key="2">
    <source>
        <dbReference type="Pfam" id="PF08719"/>
    </source>
</evidence>
<dbReference type="EMBL" id="JAATWM020000002">
    <property type="protein sequence ID" value="KAF9881556.1"/>
    <property type="molecule type" value="Genomic_DNA"/>
</dbReference>
<dbReference type="SUPFAM" id="SSF143990">
    <property type="entry name" value="YbiA-like"/>
    <property type="match status" value="1"/>
</dbReference>
<dbReference type="GeneID" id="62156496"/>
<dbReference type="Pfam" id="PF08719">
    <property type="entry name" value="NADAR"/>
    <property type="match status" value="1"/>
</dbReference>
<dbReference type="InterPro" id="IPR012816">
    <property type="entry name" value="NADAR"/>
</dbReference>
<dbReference type="CDD" id="cd15457">
    <property type="entry name" value="NADAR"/>
    <property type="match status" value="1"/>
</dbReference>
<sequence>MSPNKTKKPKKANHQNKPGRSKPPSLPSGSDEDMPVFFFMPQEKFKYCQFCQWYPATFTVSKPQMSQLVGRAVDEDDPFGSITFNCAEQYMMYCKAARFGDVARQTRILYEKDPKVQKALGKETVGFTNESWDEVKSAVVEAGNIAKFGQNPQLKKILMRTGDRIIAEAASKDRVWGIGFTEKNAMVNQANWGENRLGKALMAAREHLRNEGAQENQEGQGEGSQQVNE</sequence>
<feature type="compositionally biased region" description="Basic residues" evidence="1">
    <location>
        <begin position="1"/>
        <end position="20"/>
    </location>
</feature>
<dbReference type="InterPro" id="IPR037238">
    <property type="entry name" value="YbiA-like_sf"/>
</dbReference>
<dbReference type="Proteomes" id="UP000781932">
    <property type="component" value="Unassembled WGS sequence"/>
</dbReference>
<dbReference type="NCBIfam" id="TIGR02464">
    <property type="entry name" value="ribofla_fusion"/>
    <property type="match status" value="1"/>
</dbReference>
<protein>
    <recommendedName>
        <fullName evidence="2">NADAR domain-containing protein</fullName>
    </recommendedName>
</protein>